<evidence type="ECO:0000313" key="4">
    <source>
        <dbReference type="EMBL" id="SHN47003.1"/>
    </source>
</evidence>
<reference evidence="4 5" key="1">
    <citation type="submission" date="2016-11" db="EMBL/GenBank/DDBJ databases">
        <authorList>
            <person name="Jaros S."/>
            <person name="Januszkiewicz K."/>
            <person name="Wedrychowicz H."/>
        </authorList>
    </citation>
    <scope>NUCLEOTIDE SEQUENCE [LARGE SCALE GENOMIC DNA]</scope>
    <source>
        <strain evidence="4 5">DSM 46144</strain>
    </source>
</reference>
<proteinExistence type="predicted"/>
<feature type="DNA-binding region" description="H-T-H motif" evidence="2">
    <location>
        <begin position="34"/>
        <end position="53"/>
    </location>
</feature>
<dbReference type="OrthoDB" id="4546168at2"/>
<dbReference type="Pfam" id="PF00440">
    <property type="entry name" value="TetR_N"/>
    <property type="match status" value="1"/>
</dbReference>
<dbReference type="PRINTS" id="PR00455">
    <property type="entry name" value="HTHTETR"/>
</dbReference>
<dbReference type="GO" id="GO:0003700">
    <property type="term" value="F:DNA-binding transcription factor activity"/>
    <property type="evidence" value="ECO:0007669"/>
    <property type="project" value="TreeGrafter"/>
</dbReference>
<sequence length="188" mass="20630">MEIGRRERNKQEKLARIRRAAGELFAERGHEAVTTQEIADRADVGAGTLFRYASTKAELLLMVYNDRFRAALAEGKRAATGSTPRDRVLALLAPIVRSNHEQLANGRVYQRELMFGDATERYRAEGLALVADLQNAIAAAIDRPGESEERARVVFAIFHLAVATAALDDLPVDETLDDIAAQLAVVTS</sequence>
<dbReference type="InterPro" id="IPR001647">
    <property type="entry name" value="HTH_TetR"/>
</dbReference>
<gene>
    <name evidence="4" type="ORF">SAMN05443668_11999</name>
</gene>
<dbReference type="InterPro" id="IPR009057">
    <property type="entry name" value="Homeodomain-like_sf"/>
</dbReference>
<keyword evidence="5" id="KW-1185">Reference proteome</keyword>
<evidence type="ECO:0000256" key="1">
    <source>
        <dbReference type="ARBA" id="ARBA00023125"/>
    </source>
</evidence>
<name>A0A1M7RL11_9ACTN</name>
<dbReference type="STRING" id="134849.SAMN05443668_11999"/>
<protein>
    <submittedName>
        <fullName evidence="4">Transcriptional regulator, TetR family</fullName>
    </submittedName>
</protein>
<dbReference type="PANTHER" id="PTHR30055:SF226">
    <property type="entry name" value="HTH-TYPE TRANSCRIPTIONAL REGULATOR PKSA"/>
    <property type="match status" value="1"/>
</dbReference>
<dbReference type="InterPro" id="IPR050109">
    <property type="entry name" value="HTH-type_TetR-like_transc_reg"/>
</dbReference>
<dbReference type="SUPFAM" id="SSF46689">
    <property type="entry name" value="Homeodomain-like"/>
    <property type="match status" value="1"/>
</dbReference>
<evidence type="ECO:0000256" key="2">
    <source>
        <dbReference type="PROSITE-ProRule" id="PRU00335"/>
    </source>
</evidence>
<dbReference type="Proteomes" id="UP000184440">
    <property type="component" value="Unassembled WGS sequence"/>
</dbReference>
<accession>A0A1M7RL11</accession>
<dbReference type="PANTHER" id="PTHR30055">
    <property type="entry name" value="HTH-TYPE TRANSCRIPTIONAL REGULATOR RUTR"/>
    <property type="match status" value="1"/>
</dbReference>
<feature type="domain" description="HTH tetR-type" evidence="3">
    <location>
        <begin position="11"/>
        <end position="71"/>
    </location>
</feature>
<keyword evidence="1 2" id="KW-0238">DNA-binding</keyword>
<dbReference type="EMBL" id="FRCS01000019">
    <property type="protein sequence ID" value="SHN47003.1"/>
    <property type="molecule type" value="Genomic_DNA"/>
</dbReference>
<dbReference type="GO" id="GO:0000976">
    <property type="term" value="F:transcription cis-regulatory region binding"/>
    <property type="evidence" value="ECO:0007669"/>
    <property type="project" value="TreeGrafter"/>
</dbReference>
<dbReference type="AlphaFoldDB" id="A0A1M7RL11"/>
<evidence type="ECO:0000313" key="5">
    <source>
        <dbReference type="Proteomes" id="UP000184440"/>
    </source>
</evidence>
<dbReference type="PROSITE" id="PS50977">
    <property type="entry name" value="HTH_TETR_2"/>
    <property type="match status" value="1"/>
</dbReference>
<organism evidence="4 5">
    <name type="scientific">Cryptosporangium aurantiacum</name>
    <dbReference type="NCBI Taxonomy" id="134849"/>
    <lineage>
        <taxon>Bacteria</taxon>
        <taxon>Bacillati</taxon>
        <taxon>Actinomycetota</taxon>
        <taxon>Actinomycetes</taxon>
        <taxon>Cryptosporangiales</taxon>
        <taxon>Cryptosporangiaceae</taxon>
        <taxon>Cryptosporangium</taxon>
    </lineage>
</organism>
<evidence type="ECO:0000259" key="3">
    <source>
        <dbReference type="PROSITE" id="PS50977"/>
    </source>
</evidence>
<dbReference type="Gene3D" id="1.10.357.10">
    <property type="entry name" value="Tetracycline Repressor, domain 2"/>
    <property type="match status" value="1"/>
</dbReference>
<dbReference type="RefSeq" id="WP_073264467.1">
    <property type="nucleotide sequence ID" value="NZ_FRCS01000019.1"/>
</dbReference>